<evidence type="ECO:0000259" key="1">
    <source>
        <dbReference type="Pfam" id="PF13592"/>
    </source>
</evidence>
<dbReference type="OrthoDB" id="3203937at2759"/>
<feature type="non-terminal residue" evidence="3">
    <location>
        <position position="77"/>
    </location>
</feature>
<feature type="domain" description="Winged helix-turn helix" evidence="1">
    <location>
        <begin position="11"/>
        <end position="59"/>
    </location>
</feature>
<evidence type="ECO:0000313" key="3">
    <source>
        <dbReference type="EMBL" id="THU85211.1"/>
    </source>
</evidence>
<dbReference type="EMBL" id="ML179560">
    <property type="protein sequence ID" value="THU85206.1"/>
    <property type="molecule type" value="Genomic_DNA"/>
</dbReference>
<dbReference type="Pfam" id="PF13592">
    <property type="entry name" value="HTH_33"/>
    <property type="match status" value="1"/>
</dbReference>
<dbReference type="EMBL" id="ML179560">
    <property type="protein sequence ID" value="THU85211.1"/>
    <property type="molecule type" value="Genomic_DNA"/>
</dbReference>
<protein>
    <recommendedName>
        <fullName evidence="1">Winged helix-turn helix domain-containing protein</fullName>
    </recommendedName>
</protein>
<sequence length="77" mass="9165">IERTPDSLYSELQEELLQVCNVWASFSTIHRTLQRRGWSRKKITRPAQERDEEDVAAFQMLIGQYYQPEQLVFCDES</sequence>
<name>A0A4S8L9H3_DENBC</name>
<dbReference type="Proteomes" id="UP000297245">
    <property type="component" value="Unassembled WGS sequence"/>
</dbReference>
<reference evidence="3 4" key="1">
    <citation type="journal article" date="2019" name="Nat. Ecol. Evol.">
        <title>Megaphylogeny resolves global patterns of mushroom evolution.</title>
        <authorList>
            <person name="Varga T."/>
            <person name="Krizsan K."/>
            <person name="Foldi C."/>
            <person name="Dima B."/>
            <person name="Sanchez-Garcia M."/>
            <person name="Sanchez-Ramirez S."/>
            <person name="Szollosi G.J."/>
            <person name="Szarkandi J.G."/>
            <person name="Papp V."/>
            <person name="Albert L."/>
            <person name="Andreopoulos W."/>
            <person name="Angelini C."/>
            <person name="Antonin V."/>
            <person name="Barry K.W."/>
            <person name="Bougher N.L."/>
            <person name="Buchanan P."/>
            <person name="Buyck B."/>
            <person name="Bense V."/>
            <person name="Catcheside P."/>
            <person name="Chovatia M."/>
            <person name="Cooper J."/>
            <person name="Damon W."/>
            <person name="Desjardin D."/>
            <person name="Finy P."/>
            <person name="Geml J."/>
            <person name="Haridas S."/>
            <person name="Hughes K."/>
            <person name="Justo A."/>
            <person name="Karasinski D."/>
            <person name="Kautmanova I."/>
            <person name="Kiss B."/>
            <person name="Kocsube S."/>
            <person name="Kotiranta H."/>
            <person name="LaButti K.M."/>
            <person name="Lechner B.E."/>
            <person name="Liimatainen K."/>
            <person name="Lipzen A."/>
            <person name="Lukacs Z."/>
            <person name="Mihaltcheva S."/>
            <person name="Morgado L.N."/>
            <person name="Niskanen T."/>
            <person name="Noordeloos M.E."/>
            <person name="Ohm R.A."/>
            <person name="Ortiz-Santana B."/>
            <person name="Ovrebo C."/>
            <person name="Racz N."/>
            <person name="Riley R."/>
            <person name="Savchenko A."/>
            <person name="Shiryaev A."/>
            <person name="Soop K."/>
            <person name="Spirin V."/>
            <person name="Szebenyi C."/>
            <person name="Tomsovsky M."/>
            <person name="Tulloss R.E."/>
            <person name="Uehling J."/>
            <person name="Grigoriev I.V."/>
            <person name="Vagvolgyi C."/>
            <person name="Papp T."/>
            <person name="Martin F.M."/>
            <person name="Miettinen O."/>
            <person name="Hibbett D.S."/>
            <person name="Nagy L.G."/>
        </authorList>
    </citation>
    <scope>NUCLEOTIDE SEQUENCE [LARGE SCALE GENOMIC DNA]</scope>
    <source>
        <strain evidence="3 4">CBS 962.96</strain>
    </source>
</reference>
<keyword evidence="4" id="KW-1185">Reference proteome</keyword>
<proteinExistence type="predicted"/>
<accession>A0A4S8L9H3</accession>
<dbReference type="InterPro" id="IPR025959">
    <property type="entry name" value="Winged_HTH_dom"/>
</dbReference>
<gene>
    <name evidence="2" type="ORF">K435DRAFT_600068</name>
    <name evidence="3" type="ORF">K435DRAFT_602312</name>
</gene>
<evidence type="ECO:0000313" key="2">
    <source>
        <dbReference type="EMBL" id="THU85206.1"/>
    </source>
</evidence>
<dbReference type="AlphaFoldDB" id="A0A4S8L9H3"/>
<organism evidence="3 4">
    <name type="scientific">Dendrothele bispora (strain CBS 962.96)</name>
    <dbReference type="NCBI Taxonomy" id="1314807"/>
    <lineage>
        <taxon>Eukaryota</taxon>
        <taxon>Fungi</taxon>
        <taxon>Dikarya</taxon>
        <taxon>Basidiomycota</taxon>
        <taxon>Agaricomycotina</taxon>
        <taxon>Agaricomycetes</taxon>
        <taxon>Agaricomycetidae</taxon>
        <taxon>Agaricales</taxon>
        <taxon>Agaricales incertae sedis</taxon>
        <taxon>Dendrothele</taxon>
    </lineage>
</organism>
<feature type="non-terminal residue" evidence="3">
    <location>
        <position position="1"/>
    </location>
</feature>
<evidence type="ECO:0000313" key="4">
    <source>
        <dbReference type="Proteomes" id="UP000297245"/>
    </source>
</evidence>